<evidence type="ECO:0000313" key="1">
    <source>
        <dbReference type="EMBL" id="RVW84116.1"/>
    </source>
</evidence>
<organism evidence="1 2">
    <name type="scientific">Vitis vinifera</name>
    <name type="common">Grape</name>
    <dbReference type="NCBI Taxonomy" id="29760"/>
    <lineage>
        <taxon>Eukaryota</taxon>
        <taxon>Viridiplantae</taxon>
        <taxon>Streptophyta</taxon>
        <taxon>Embryophyta</taxon>
        <taxon>Tracheophyta</taxon>
        <taxon>Spermatophyta</taxon>
        <taxon>Magnoliopsida</taxon>
        <taxon>eudicotyledons</taxon>
        <taxon>Gunneridae</taxon>
        <taxon>Pentapetalae</taxon>
        <taxon>rosids</taxon>
        <taxon>Vitales</taxon>
        <taxon>Vitaceae</taxon>
        <taxon>Viteae</taxon>
        <taxon>Vitis</taxon>
    </lineage>
</organism>
<accession>A0A438HI14</accession>
<protein>
    <submittedName>
        <fullName evidence="1">Uncharacterized protein</fullName>
    </submittedName>
</protein>
<dbReference type="OrthoDB" id="2143914at2759"/>
<dbReference type="Proteomes" id="UP000288805">
    <property type="component" value="Unassembled WGS sequence"/>
</dbReference>
<proteinExistence type="predicted"/>
<evidence type="ECO:0000313" key="2">
    <source>
        <dbReference type="Proteomes" id="UP000288805"/>
    </source>
</evidence>
<name>A0A438HI14_VITVI</name>
<sequence>MDADSVGNNNIVISCATFNVDGFSHHLLPENSSLSFGEDSDNANANCTAGSAGGGFEENNHYWNNIISLLDSSSAYYSLENV</sequence>
<reference evidence="1 2" key="1">
    <citation type="journal article" date="2018" name="PLoS Genet.">
        <title>Population sequencing reveals clonal diversity and ancestral inbreeding in the grapevine cultivar Chardonnay.</title>
        <authorList>
            <person name="Roach M.J."/>
            <person name="Johnson D.L."/>
            <person name="Bohlmann J."/>
            <person name="van Vuuren H.J."/>
            <person name="Jones S.J."/>
            <person name="Pretorius I.S."/>
            <person name="Schmidt S.A."/>
            <person name="Borneman A.R."/>
        </authorList>
    </citation>
    <scope>NUCLEOTIDE SEQUENCE [LARGE SCALE GENOMIC DNA]</scope>
    <source>
        <strain evidence="2">cv. Chardonnay</strain>
        <tissue evidence="1">Leaf</tissue>
    </source>
</reference>
<dbReference type="EMBL" id="QGNW01000219">
    <property type="protein sequence ID" value="RVW84116.1"/>
    <property type="molecule type" value="Genomic_DNA"/>
</dbReference>
<dbReference type="AlphaFoldDB" id="A0A438HI14"/>
<comment type="caution">
    <text evidence="1">The sequence shown here is derived from an EMBL/GenBank/DDBJ whole genome shotgun (WGS) entry which is preliminary data.</text>
</comment>
<gene>
    <name evidence="1" type="ORF">CK203_053549</name>
</gene>